<evidence type="ECO:0000313" key="1">
    <source>
        <dbReference type="EMBL" id="MBS9525842.1"/>
    </source>
</evidence>
<proteinExistence type="predicted"/>
<protein>
    <submittedName>
        <fullName evidence="1">Uncharacterized protein</fullName>
    </submittedName>
</protein>
<accession>A0AAP2CKJ5</accession>
<dbReference type="RefSeq" id="WP_213946701.1">
    <property type="nucleotide sequence ID" value="NZ_JAHCMY010000020.1"/>
</dbReference>
<evidence type="ECO:0000313" key="2">
    <source>
        <dbReference type="Proteomes" id="UP001319104"/>
    </source>
</evidence>
<keyword evidence="2" id="KW-1185">Reference proteome</keyword>
<reference evidence="1 2" key="1">
    <citation type="submission" date="2021-05" db="EMBL/GenBank/DDBJ databases">
        <authorList>
            <person name="Zhang Z.D."/>
            <person name="Osman G."/>
        </authorList>
    </citation>
    <scope>NUCLEOTIDE SEQUENCE [LARGE SCALE GENOMIC DNA]</scope>
    <source>
        <strain evidence="1 2">KCTC 32217</strain>
    </source>
</reference>
<organism evidence="1 2">
    <name type="scientific">Litoribacter ruber</name>
    <dbReference type="NCBI Taxonomy" id="702568"/>
    <lineage>
        <taxon>Bacteria</taxon>
        <taxon>Pseudomonadati</taxon>
        <taxon>Bacteroidota</taxon>
        <taxon>Cytophagia</taxon>
        <taxon>Cytophagales</taxon>
        <taxon>Cyclobacteriaceae</taxon>
        <taxon>Litoribacter</taxon>
    </lineage>
</organism>
<dbReference type="Proteomes" id="UP001319104">
    <property type="component" value="Unassembled WGS sequence"/>
</dbReference>
<comment type="caution">
    <text evidence="1">The sequence shown here is derived from an EMBL/GenBank/DDBJ whole genome shotgun (WGS) entry which is preliminary data.</text>
</comment>
<name>A0AAP2CKJ5_9BACT</name>
<dbReference type="EMBL" id="JAHCMY010000020">
    <property type="protein sequence ID" value="MBS9525842.1"/>
    <property type="molecule type" value="Genomic_DNA"/>
</dbReference>
<sequence>MTLEGEVSEAEKFFGKMETFAAEEDSSRFIAVLEEIGDYRGAKERYFRKEKAFEALPPKNKAVKELQLEEFEPVENWRLYCLRLSDSIVILFNGDIKTANTAQECPNVSPFFYQAEKFTRLIDQAIQEGDIEILPNQLRIEPGFELMQ</sequence>
<dbReference type="AlphaFoldDB" id="A0AAP2CKJ5"/>
<gene>
    <name evidence="1" type="ORF">KI659_17610</name>
</gene>